<evidence type="ECO:0000313" key="1">
    <source>
        <dbReference type="EMBL" id="VDM69129.1"/>
    </source>
</evidence>
<organism evidence="1 2">
    <name type="scientific">Strongylus vulgaris</name>
    <name type="common">Blood worm</name>
    <dbReference type="NCBI Taxonomy" id="40348"/>
    <lineage>
        <taxon>Eukaryota</taxon>
        <taxon>Metazoa</taxon>
        <taxon>Ecdysozoa</taxon>
        <taxon>Nematoda</taxon>
        <taxon>Chromadorea</taxon>
        <taxon>Rhabditida</taxon>
        <taxon>Rhabditina</taxon>
        <taxon>Rhabditomorpha</taxon>
        <taxon>Strongyloidea</taxon>
        <taxon>Strongylidae</taxon>
        <taxon>Strongylus</taxon>
    </lineage>
</organism>
<protein>
    <submittedName>
        <fullName evidence="1">Uncharacterized protein</fullName>
    </submittedName>
</protein>
<dbReference type="AlphaFoldDB" id="A0A3P7IQ44"/>
<evidence type="ECO:0000313" key="2">
    <source>
        <dbReference type="Proteomes" id="UP000270094"/>
    </source>
</evidence>
<dbReference type="Proteomes" id="UP000270094">
    <property type="component" value="Unassembled WGS sequence"/>
</dbReference>
<name>A0A3P7IQ44_STRVU</name>
<reference evidence="1 2" key="1">
    <citation type="submission" date="2018-11" db="EMBL/GenBank/DDBJ databases">
        <authorList>
            <consortium name="Pathogen Informatics"/>
        </authorList>
    </citation>
    <scope>NUCLEOTIDE SEQUENCE [LARGE SCALE GENOMIC DNA]</scope>
</reference>
<keyword evidence="2" id="KW-1185">Reference proteome</keyword>
<gene>
    <name evidence="1" type="ORF">SVUK_LOCUS4127</name>
</gene>
<accession>A0A3P7IQ44</accession>
<proteinExistence type="predicted"/>
<sequence>MRTEHRWYILQQRLRSPSPSSKSAIQLDAEEDLLPRWKKERSRIRHQVGAPVYLCLVLGEGLSKG</sequence>
<dbReference type="EMBL" id="UYYB01011182">
    <property type="protein sequence ID" value="VDM69129.1"/>
    <property type="molecule type" value="Genomic_DNA"/>
</dbReference>